<keyword evidence="4" id="KW-1185">Reference proteome</keyword>
<dbReference type="InterPro" id="IPR011993">
    <property type="entry name" value="PH-like_dom_sf"/>
</dbReference>
<dbReference type="EnsemblMetazoa" id="XM_022815120">
    <property type="protein sequence ID" value="XP_022670855"/>
    <property type="gene ID" value="LOC111254371"/>
</dbReference>
<sequence>MGDVTKKAGGYVQVKLIPSDRSGQTWSGWARRWVDLLLVKKDSMKTKKETFIEAWIEVRKKKSSAKPIKMWTIDAKDTLVYRCTSRSKNHPFGIRFKGKDLLYLSGNSESESQEWMKRIRSTLWPVDKGVELETSAGKLFEVSVIDNNYSVSCELLGSYGHLTVRENKLMMFDYNGRYIVQEWYLHTIRKLDAFKASQIDTGRLLSVHLGENSSTGCGVLYLFCPSAVLLLETVQAKIKEIFSNLEDERKAQQATLLSLGALHDISLEEFEARDDDFATKTITISDEIIKAKNELTVGGIRGTPRPSNAAPMQQSAMKNEPWQDNCLYEGVERADYTPELDREREDGKKQRSQSLVVMTRPRTNSCTLELDLPDLTKLKKHLLKRRGSLPQRRTTDEIKSQMSLVTNARLRDSQTRQDLHRFRQVLNLSATRDIVRLDKSSSGSALGAVNEVEESSTDTDSPSTTPPSVQTTITESVTDIPKHLKENAASEFATASIENDGTSPSENTDFSNADKEGAFDRFTLDMQEEQPTPAKGADKAIEANSSKTFDATQDVAPADSDIRKENGDNNNVNMEKEKNIGRDNIQAVTINFGLAATGVPPPKPQRIIQYTRDTDGKKTTIIEDLM</sequence>
<feature type="compositionally biased region" description="Low complexity" evidence="1">
    <location>
        <begin position="458"/>
        <end position="473"/>
    </location>
</feature>
<organism evidence="3 4">
    <name type="scientific">Varroa destructor</name>
    <name type="common">Honeybee mite</name>
    <dbReference type="NCBI Taxonomy" id="109461"/>
    <lineage>
        <taxon>Eukaryota</taxon>
        <taxon>Metazoa</taxon>
        <taxon>Ecdysozoa</taxon>
        <taxon>Arthropoda</taxon>
        <taxon>Chelicerata</taxon>
        <taxon>Arachnida</taxon>
        <taxon>Acari</taxon>
        <taxon>Parasitiformes</taxon>
        <taxon>Mesostigmata</taxon>
        <taxon>Gamasina</taxon>
        <taxon>Dermanyssoidea</taxon>
        <taxon>Varroidae</taxon>
        <taxon>Varroa</taxon>
    </lineage>
</organism>
<dbReference type="InterPro" id="IPR001849">
    <property type="entry name" value="PH_domain"/>
</dbReference>
<dbReference type="RefSeq" id="XP_022670855.1">
    <property type="nucleotide sequence ID" value="XM_022815120.1"/>
</dbReference>
<dbReference type="KEGG" id="vde:111254371"/>
<evidence type="ECO:0000259" key="2">
    <source>
        <dbReference type="PROSITE" id="PS50003"/>
    </source>
</evidence>
<dbReference type="PROSITE" id="PS50003">
    <property type="entry name" value="PH_DOMAIN"/>
    <property type="match status" value="1"/>
</dbReference>
<accession>A0A7M7KS13</accession>
<feature type="region of interest" description="Disordered" evidence="1">
    <location>
        <begin position="493"/>
        <end position="513"/>
    </location>
</feature>
<dbReference type="SUPFAM" id="SSF50729">
    <property type="entry name" value="PH domain-like"/>
    <property type="match status" value="1"/>
</dbReference>
<feature type="region of interest" description="Disordered" evidence="1">
    <location>
        <begin position="439"/>
        <end position="473"/>
    </location>
</feature>
<feature type="compositionally biased region" description="Polar residues" evidence="1">
    <location>
        <begin position="496"/>
        <end position="511"/>
    </location>
</feature>
<name>A0A7M7KS13_VARDE</name>
<evidence type="ECO:0000313" key="3">
    <source>
        <dbReference type="EnsemblMetazoa" id="XP_022670855"/>
    </source>
</evidence>
<dbReference type="Proteomes" id="UP000594260">
    <property type="component" value="Unplaced"/>
</dbReference>
<evidence type="ECO:0000313" key="4">
    <source>
        <dbReference type="Proteomes" id="UP000594260"/>
    </source>
</evidence>
<dbReference type="CDD" id="cd00821">
    <property type="entry name" value="PH"/>
    <property type="match status" value="1"/>
</dbReference>
<dbReference type="OrthoDB" id="6077994at2759"/>
<protein>
    <recommendedName>
        <fullName evidence="2">PH domain-containing protein</fullName>
    </recommendedName>
</protein>
<dbReference type="AlphaFoldDB" id="A0A7M7KS13"/>
<feature type="region of interest" description="Disordered" evidence="1">
    <location>
        <begin position="299"/>
        <end position="319"/>
    </location>
</feature>
<dbReference type="GeneID" id="111254371"/>
<evidence type="ECO:0000256" key="1">
    <source>
        <dbReference type="SAM" id="MobiDB-lite"/>
    </source>
</evidence>
<reference evidence="3" key="1">
    <citation type="submission" date="2021-01" db="UniProtKB">
        <authorList>
            <consortium name="EnsemblMetazoa"/>
        </authorList>
    </citation>
    <scope>IDENTIFICATION</scope>
</reference>
<dbReference type="InParanoid" id="A0A7M7KS13"/>
<dbReference type="Gene3D" id="2.30.29.30">
    <property type="entry name" value="Pleckstrin-homology domain (PH domain)/Phosphotyrosine-binding domain (PTB)"/>
    <property type="match status" value="2"/>
</dbReference>
<feature type="domain" description="PH" evidence="2">
    <location>
        <begin position="1"/>
        <end position="124"/>
    </location>
</feature>
<proteinExistence type="predicted"/>